<dbReference type="SUPFAM" id="SSF50998">
    <property type="entry name" value="Quinoprotein alcohol dehydrogenase-like"/>
    <property type="match status" value="2"/>
</dbReference>
<evidence type="ECO:0000259" key="3">
    <source>
        <dbReference type="Pfam" id="PF13529"/>
    </source>
</evidence>
<dbReference type="InterPro" id="IPR011047">
    <property type="entry name" value="Quinoprotein_ADH-like_sf"/>
</dbReference>
<keyword evidence="1" id="KW-0732">Signal</keyword>
<dbReference type="EMBL" id="LCAK01000008">
    <property type="protein sequence ID" value="KKR88378.1"/>
    <property type="molecule type" value="Genomic_DNA"/>
</dbReference>
<dbReference type="InterPro" id="IPR018391">
    <property type="entry name" value="PQQ_b-propeller_rpt"/>
</dbReference>
<dbReference type="Gene3D" id="2.130.10.10">
    <property type="entry name" value="YVTN repeat-like/Quinoprotein amine dehydrogenase"/>
    <property type="match status" value="1"/>
</dbReference>
<feature type="chain" id="PRO_5002534757" evidence="1">
    <location>
        <begin position="29"/>
        <end position="752"/>
    </location>
</feature>
<protein>
    <submittedName>
        <fullName evidence="4">Serine/threonine protein kinase</fullName>
    </submittedName>
</protein>
<dbReference type="InterPro" id="IPR039564">
    <property type="entry name" value="Peptidase_C39-like"/>
</dbReference>
<gene>
    <name evidence="4" type="ORF">UU38_C0008G0002</name>
</gene>
<name>A0A0G0UHR4_9BACT</name>
<comment type="caution">
    <text evidence="4">The sequence shown here is derived from an EMBL/GenBank/DDBJ whole genome shotgun (WGS) entry which is preliminary data.</text>
</comment>
<dbReference type="Gene3D" id="3.90.70.10">
    <property type="entry name" value="Cysteine proteinases"/>
    <property type="match status" value="1"/>
</dbReference>
<dbReference type="PANTHER" id="PTHR34512">
    <property type="entry name" value="CELL SURFACE PROTEIN"/>
    <property type="match status" value="1"/>
</dbReference>
<evidence type="ECO:0000256" key="1">
    <source>
        <dbReference type="SAM" id="SignalP"/>
    </source>
</evidence>
<accession>A0A0G0UHR4</accession>
<keyword evidence="4" id="KW-0808">Transferase</keyword>
<organism evidence="4 5">
    <name type="scientific">Candidatus Wolfebacteria bacterium GW2011_GWB1_41_12</name>
    <dbReference type="NCBI Taxonomy" id="1619006"/>
    <lineage>
        <taxon>Bacteria</taxon>
        <taxon>Candidatus Wolfeibacteriota</taxon>
    </lineage>
</organism>
<feature type="domain" description="Pyrrolo-quinoline quinone repeat" evidence="2">
    <location>
        <begin position="174"/>
        <end position="382"/>
    </location>
</feature>
<evidence type="ECO:0000313" key="4">
    <source>
        <dbReference type="EMBL" id="KKR88378.1"/>
    </source>
</evidence>
<evidence type="ECO:0000313" key="5">
    <source>
        <dbReference type="Proteomes" id="UP000033918"/>
    </source>
</evidence>
<sequence>MKKPLALFLVFITLSLSLAFLQTPSSKAQVLGDWPMFRKDPVHSGYSLEETSLKPPLQLLWRSSGAPGAPNSPVVSDGKVFVEFAGVLFAHDAKTGVTLWSKPTPVSDHASVAVGYGMVFDGSGRHPSCTNCGIVAHNIETGEEKWRLNISPKGVREPSLDNGVLYFGSDDWFVRAVDVNTKQHLWTSPDLKEGIVAVPAVVDGKVFVGTWGGLLYALNSTNGQILWQSYAGGVTFSSPSVVNNTVYVGSGTENVYAFDAPTGTLKWTYTGGKDSVWGSPAIAYGNLYVQDLSGHIHALDINNGNLLWLYRTLATGNTSVSSPAVANGVVYVGSQDKNIYAFDAYTGDVLWKYQTGGAVYSSPAISNGMLYVSSNDGYVYAFGNESASLDVPDIKQYSPPWNDDVYDGATSWSANPTIERWGCALTSASMVLKYFNHNINPDDLNNWLNSQPDGYLRSGLLNWLAVSRYTRINQGADSPILEYRRFGSDQTILENELTAGNPGILKLPGHFVVAKGKIGSDFDINDPATTRNLLSSYGESYLALNRYRATSTDLSYIMFAIDSDITLQLFDSEGNPVDGAYFLDEPLVDDIDGNQTSGEELRIFLLPTPTQEIYTLKATGSGTYQLDSYLYGLEGNVRTDSFNGILQEGQTDGFLVTIGEISDAQPIVTIDTIIEDLNNSWNQGLIKKESIYRFLLRQLQLTKRLIETNRITVAKIHLRIISTHIKLFTPRYIEESASKALRTSIQSLINSL</sequence>
<dbReference type="SMART" id="SM00564">
    <property type="entry name" value="PQQ"/>
    <property type="match status" value="8"/>
</dbReference>
<evidence type="ECO:0000259" key="2">
    <source>
        <dbReference type="Pfam" id="PF13360"/>
    </source>
</evidence>
<dbReference type="PANTHER" id="PTHR34512:SF30">
    <property type="entry name" value="OUTER MEMBRANE PROTEIN ASSEMBLY FACTOR BAMB"/>
    <property type="match status" value="1"/>
</dbReference>
<reference evidence="4 5" key="1">
    <citation type="journal article" date="2015" name="Nature">
        <title>rRNA introns, odd ribosomes, and small enigmatic genomes across a large radiation of phyla.</title>
        <authorList>
            <person name="Brown C.T."/>
            <person name="Hug L.A."/>
            <person name="Thomas B.C."/>
            <person name="Sharon I."/>
            <person name="Castelle C.J."/>
            <person name="Singh A."/>
            <person name="Wilkins M.J."/>
            <person name="Williams K.H."/>
            <person name="Banfield J.F."/>
        </authorList>
    </citation>
    <scope>NUCLEOTIDE SEQUENCE [LARGE SCALE GENOMIC DNA]</scope>
</reference>
<feature type="signal peptide" evidence="1">
    <location>
        <begin position="1"/>
        <end position="28"/>
    </location>
</feature>
<dbReference type="InterPro" id="IPR015943">
    <property type="entry name" value="WD40/YVTN_repeat-like_dom_sf"/>
</dbReference>
<keyword evidence="4" id="KW-0418">Kinase</keyword>
<dbReference type="AlphaFoldDB" id="A0A0G0UHR4"/>
<dbReference type="Pfam" id="PF13529">
    <property type="entry name" value="Peptidase_C39_2"/>
    <property type="match status" value="1"/>
</dbReference>
<dbReference type="InterPro" id="IPR002372">
    <property type="entry name" value="PQQ_rpt_dom"/>
</dbReference>
<feature type="domain" description="Pyrrolo-quinoline quinone repeat" evidence="2">
    <location>
        <begin position="59"/>
        <end position="151"/>
    </location>
</feature>
<proteinExistence type="predicted"/>
<dbReference type="Gene3D" id="2.40.10.480">
    <property type="match status" value="2"/>
</dbReference>
<dbReference type="Proteomes" id="UP000033918">
    <property type="component" value="Unassembled WGS sequence"/>
</dbReference>
<keyword evidence="4" id="KW-0723">Serine/threonine-protein kinase</keyword>
<feature type="domain" description="Peptidase C39-like" evidence="3">
    <location>
        <begin position="390"/>
        <end position="528"/>
    </location>
</feature>
<dbReference type="GO" id="GO:0004674">
    <property type="term" value="F:protein serine/threonine kinase activity"/>
    <property type="evidence" value="ECO:0007669"/>
    <property type="project" value="UniProtKB-KW"/>
</dbReference>
<dbReference type="Pfam" id="PF13360">
    <property type="entry name" value="PQQ_2"/>
    <property type="match status" value="2"/>
</dbReference>